<organism evidence="3 4">
    <name type="scientific">Sphingobacterium puteale</name>
    <dbReference type="NCBI Taxonomy" id="2420510"/>
    <lineage>
        <taxon>Bacteria</taxon>
        <taxon>Pseudomonadati</taxon>
        <taxon>Bacteroidota</taxon>
        <taxon>Sphingobacteriia</taxon>
        <taxon>Sphingobacteriales</taxon>
        <taxon>Sphingobacteriaceae</taxon>
        <taxon>Sphingobacterium</taxon>
    </lineage>
</organism>
<protein>
    <submittedName>
        <fullName evidence="3">Sialate O-acetylesterase</fullName>
    </submittedName>
</protein>
<comment type="caution">
    <text evidence="3">The sequence shown here is derived from an EMBL/GenBank/DDBJ whole genome shotgun (WGS) entry which is preliminary data.</text>
</comment>
<proteinExistence type="predicted"/>
<evidence type="ECO:0000259" key="2">
    <source>
        <dbReference type="Pfam" id="PF03629"/>
    </source>
</evidence>
<name>A0A420VY27_9SPHI</name>
<dbReference type="OrthoDB" id="9816001at2"/>
<dbReference type="InterPro" id="IPR036514">
    <property type="entry name" value="SGNH_hydro_sf"/>
</dbReference>
<accession>A0A420VY27</accession>
<evidence type="ECO:0000256" key="1">
    <source>
        <dbReference type="ARBA" id="ARBA00022801"/>
    </source>
</evidence>
<dbReference type="Gene3D" id="3.40.50.1110">
    <property type="entry name" value="SGNH hydrolase"/>
    <property type="match status" value="1"/>
</dbReference>
<reference evidence="3 4" key="1">
    <citation type="submission" date="2018-10" db="EMBL/GenBank/DDBJ databases">
        <title>Sphingobacterium sp. M05W1-28.</title>
        <authorList>
            <person name="Cai H."/>
        </authorList>
    </citation>
    <scope>NUCLEOTIDE SEQUENCE [LARGE SCALE GENOMIC DNA]</scope>
    <source>
        <strain evidence="3 4">M05W1-28</strain>
    </source>
</reference>
<dbReference type="AlphaFoldDB" id="A0A420VY27"/>
<dbReference type="Pfam" id="PF03629">
    <property type="entry name" value="SASA"/>
    <property type="match status" value="1"/>
</dbReference>
<dbReference type="Proteomes" id="UP000282423">
    <property type="component" value="Unassembled WGS sequence"/>
</dbReference>
<dbReference type="GO" id="GO:0001681">
    <property type="term" value="F:sialate O-acetylesterase activity"/>
    <property type="evidence" value="ECO:0007669"/>
    <property type="project" value="InterPro"/>
</dbReference>
<dbReference type="EMBL" id="RBWS01000009">
    <property type="protein sequence ID" value="RKO71271.1"/>
    <property type="molecule type" value="Genomic_DNA"/>
</dbReference>
<gene>
    <name evidence="3" type="ORF">D7322_13810</name>
</gene>
<dbReference type="SUPFAM" id="SSF52266">
    <property type="entry name" value="SGNH hydrolase"/>
    <property type="match status" value="1"/>
</dbReference>
<dbReference type="PANTHER" id="PTHR22901:SF0">
    <property type="entry name" value="SIALATE O-ACETYLESTERASE"/>
    <property type="match status" value="1"/>
</dbReference>
<dbReference type="GO" id="GO:0005975">
    <property type="term" value="P:carbohydrate metabolic process"/>
    <property type="evidence" value="ECO:0007669"/>
    <property type="project" value="TreeGrafter"/>
</dbReference>
<keyword evidence="4" id="KW-1185">Reference proteome</keyword>
<dbReference type="InterPro" id="IPR039329">
    <property type="entry name" value="SIAE"/>
</dbReference>
<sequence length="438" mass="49282">MVLQRQAMVNIWGWAKAGQQVKLISSWSKDTLSVTTSGDATWRMQLETPKAGGPHSIKLIMQEQQLELKDIMIGEVWLCSGQSNMQWSGANKLQEILDILPNVSNPNIRLLQVSNIAAQTPQNNIFDSWKTCRPETVRDFSAIGYFFAEKLSRELGVPVGIINASWGGTAAEYWTPREKIIADEQLTRYAALQKLAPRKPHQPGVLWNSMLAPFAGYTIAGTLWYQGEDNTIAYGGYDQLIQTMVGAWREAWGYQFPFYFVQIAPYAYPQYKKPNAALLREQQARTARKLPRSGMVVTTDLVDDLKNIHPAQKKAVASRLADLALAEIYAQPLVDYKSPTLQDYTIEGDRIILSFADLDGKLLVRGKEITDLYIAGEDRKFYPARHQLKGSQLLVFADQVKAPKAVRFGFTNSATPNLFNTKGLPVSPFRTDDWPNFE</sequence>
<evidence type="ECO:0000313" key="3">
    <source>
        <dbReference type="EMBL" id="RKO71271.1"/>
    </source>
</evidence>
<dbReference type="InterPro" id="IPR005181">
    <property type="entry name" value="SASA"/>
</dbReference>
<feature type="domain" description="Sialate O-acetylesterase" evidence="2">
    <location>
        <begin position="75"/>
        <end position="318"/>
    </location>
</feature>
<dbReference type="PANTHER" id="PTHR22901">
    <property type="entry name" value="SIALATE O-ACETYLESTERASE"/>
    <property type="match status" value="1"/>
</dbReference>
<evidence type="ECO:0000313" key="4">
    <source>
        <dbReference type="Proteomes" id="UP000282423"/>
    </source>
</evidence>
<keyword evidence="1" id="KW-0378">Hydrolase</keyword>